<organism evidence="3 4">
    <name type="scientific">Streptomyces litchfieldiae</name>
    <dbReference type="NCBI Taxonomy" id="3075543"/>
    <lineage>
        <taxon>Bacteria</taxon>
        <taxon>Bacillati</taxon>
        <taxon>Actinomycetota</taxon>
        <taxon>Actinomycetes</taxon>
        <taxon>Kitasatosporales</taxon>
        <taxon>Streptomycetaceae</taxon>
        <taxon>Streptomyces</taxon>
    </lineage>
</organism>
<proteinExistence type="predicted"/>
<keyword evidence="4" id="KW-1185">Reference proteome</keyword>
<evidence type="ECO:0000313" key="3">
    <source>
        <dbReference type="EMBL" id="MDT0342988.1"/>
    </source>
</evidence>
<evidence type="ECO:0000256" key="2">
    <source>
        <dbReference type="SAM" id="Phobius"/>
    </source>
</evidence>
<keyword evidence="2" id="KW-0472">Membrane</keyword>
<feature type="transmembrane region" description="Helical" evidence="2">
    <location>
        <begin position="33"/>
        <end position="53"/>
    </location>
</feature>
<protein>
    <submittedName>
        <fullName evidence="3">Uncharacterized protein</fullName>
    </submittedName>
</protein>
<reference evidence="4" key="1">
    <citation type="submission" date="2023-07" db="EMBL/GenBank/DDBJ databases">
        <title>30 novel species of actinomycetes from the DSMZ collection.</title>
        <authorList>
            <person name="Nouioui I."/>
        </authorList>
    </citation>
    <scope>NUCLEOTIDE SEQUENCE [LARGE SCALE GENOMIC DNA]</scope>
    <source>
        <strain evidence="4">DSM 44938</strain>
    </source>
</reference>
<keyword evidence="2" id="KW-1133">Transmembrane helix</keyword>
<dbReference type="RefSeq" id="WP_311704113.1">
    <property type="nucleotide sequence ID" value="NZ_JAVREL010000004.1"/>
</dbReference>
<sequence length="81" mass="8320">MPHLTPVQIACGSATVIPITFVLLLLAPTGSALAVTVIAVVALLLGAAVAVTAQARRAARRRPAEPVPHPRTAPERQGVQV</sequence>
<accession>A0ABU2MNR4</accession>
<feature type="transmembrane region" description="Helical" evidence="2">
    <location>
        <begin position="7"/>
        <end position="27"/>
    </location>
</feature>
<keyword evidence="2" id="KW-0812">Transmembrane</keyword>
<comment type="caution">
    <text evidence="3">The sequence shown here is derived from an EMBL/GenBank/DDBJ whole genome shotgun (WGS) entry which is preliminary data.</text>
</comment>
<evidence type="ECO:0000256" key="1">
    <source>
        <dbReference type="SAM" id="MobiDB-lite"/>
    </source>
</evidence>
<dbReference type="EMBL" id="JAVREL010000004">
    <property type="protein sequence ID" value="MDT0342988.1"/>
    <property type="molecule type" value="Genomic_DNA"/>
</dbReference>
<evidence type="ECO:0000313" key="4">
    <source>
        <dbReference type="Proteomes" id="UP001183246"/>
    </source>
</evidence>
<dbReference type="Proteomes" id="UP001183246">
    <property type="component" value="Unassembled WGS sequence"/>
</dbReference>
<name>A0ABU2MNR4_9ACTN</name>
<feature type="region of interest" description="Disordered" evidence="1">
    <location>
        <begin position="59"/>
        <end position="81"/>
    </location>
</feature>
<gene>
    <name evidence="3" type="ORF">RM590_10215</name>
</gene>